<keyword evidence="1" id="KW-0732">Signal</keyword>
<dbReference type="Gene3D" id="3.40.710.10">
    <property type="entry name" value="DD-peptidase/beta-lactamase superfamily"/>
    <property type="match status" value="1"/>
</dbReference>
<evidence type="ECO:0000313" key="3">
    <source>
        <dbReference type="EMBL" id="GAA5188702.1"/>
    </source>
</evidence>
<organism evidence="3 4">
    <name type="scientific">Ferrimonas gelatinilytica</name>
    <dbReference type="NCBI Taxonomy" id="1255257"/>
    <lineage>
        <taxon>Bacteria</taxon>
        <taxon>Pseudomonadati</taxon>
        <taxon>Pseudomonadota</taxon>
        <taxon>Gammaproteobacteria</taxon>
        <taxon>Alteromonadales</taxon>
        <taxon>Ferrimonadaceae</taxon>
        <taxon>Ferrimonas</taxon>
    </lineage>
</organism>
<dbReference type="RefSeq" id="WP_345315877.1">
    <property type="nucleotide sequence ID" value="NZ_BAABLF010000005.1"/>
</dbReference>
<dbReference type="EMBL" id="BAABLF010000005">
    <property type="protein sequence ID" value="GAA5188702.1"/>
    <property type="molecule type" value="Genomic_DNA"/>
</dbReference>
<evidence type="ECO:0000313" key="4">
    <source>
        <dbReference type="Proteomes" id="UP001501600"/>
    </source>
</evidence>
<dbReference type="InterPro" id="IPR012338">
    <property type="entry name" value="Beta-lactam/transpept-like"/>
</dbReference>
<dbReference type="Pfam" id="PF00144">
    <property type="entry name" value="Beta-lactamase"/>
    <property type="match status" value="1"/>
</dbReference>
<feature type="domain" description="Beta-lactamase-related" evidence="2">
    <location>
        <begin position="126"/>
        <end position="416"/>
    </location>
</feature>
<keyword evidence="4" id="KW-1185">Reference proteome</keyword>
<proteinExistence type="predicted"/>
<dbReference type="SUPFAM" id="SSF56601">
    <property type="entry name" value="beta-lactamase/transpeptidase-like"/>
    <property type="match status" value="1"/>
</dbReference>
<gene>
    <name evidence="3" type="ORF">GCM10025772_09300</name>
</gene>
<dbReference type="Proteomes" id="UP001501600">
    <property type="component" value="Unassembled WGS sequence"/>
</dbReference>
<reference evidence="4" key="1">
    <citation type="journal article" date="2019" name="Int. J. Syst. Evol. Microbiol.">
        <title>The Global Catalogue of Microorganisms (GCM) 10K type strain sequencing project: providing services to taxonomists for standard genome sequencing and annotation.</title>
        <authorList>
            <consortium name="The Broad Institute Genomics Platform"/>
            <consortium name="The Broad Institute Genome Sequencing Center for Infectious Disease"/>
            <person name="Wu L."/>
            <person name="Ma J."/>
        </authorList>
    </citation>
    <scope>NUCLEOTIDE SEQUENCE [LARGE SCALE GENOMIC DNA]</scope>
    <source>
        <strain evidence="4">JCM 18720</strain>
    </source>
</reference>
<sequence length="448" mass="50305">MRSYQAKRACFCLLAGSLFCTPSVSAEQPTPLIEFVDGFPMALEKKTRDASYNELFTGGDVSAYFNVRVSEFLPTAILPSRPGVMPLAHNPMPEIGAVKAPMMEVSKLKGSLTLDQFLQQADFAQAFLVVHKGEIVYEKYPRLRPEDHHLWMSCAKPMASLVIDQLISEGKIDENAPITKYLTDFKGTDWDGVTTRDVMDMASGMDLEDTTESRFEPDNIARRVYESEFGFENETRGVESLRDVLRSTPKKTEPGLAFHYASGLTQMLVILAEAVEGERWAQIFDRRVWSKVGAEGVLQIHLTPDGIAAAHGLVSSNLRDFARFGMLYTPSWDKTAVEKVVSDAILKRIREEVRSHEFMMAGFDGPVFADRVGTEDFIANSRQWDLIWPDGDMMKFGLMGQGLYVSPARDLVIVYFNVNNEDLSAHRFVRPIATSGLFEPEQRLQNTD</sequence>
<feature type="signal peptide" evidence="1">
    <location>
        <begin position="1"/>
        <end position="26"/>
    </location>
</feature>
<name>A0ABP9RZK9_9GAMM</name>
<dbReference type="InterPro" id="IPR050789">
    <property type="entry name" value="Diverse_Enzym_Activities"/>
</dbReference>
<comment type="caution">
    <text evidence="3">The sequence shown here is derived from an EMBL/GenBank/DDBJ whole genome shotgun (WGS) entry which is preliminary data.</text>
</comment>
<evidence type="ECO:0000256" key="1">
    <source>
        <dbReference type="SAM" id="SignalP"/>
    </source>
</evidence>
<feature type="chain" id="PRO_5046415347" description="Beta-lactamase-related domain-containing protein" evidence="1">
    <location>
        <begin position="27"/>
        <end position="448"/>
    </location>
</feature>
<protein>
    <recommendedName>
        <fullName evidence="2">Beta-lactamase-related domain-containing protein</fullName>
    </recommendedName>
</protein>
<evidence type="ECO:0000259" key="2">
    <source>
        <dbReference type="Pfam" id="PF00144"/>
    </source>
</evidence>
<dbReference type="PANTHER" id="PTHR43283">
    <property type="entry name" value="BETA-LACTAMASE-RELATED"/>
    <property type="match status" value="1"/>
</dbReference>
<accession>A0ABP9RZK9</accession>
<dbReference type="InterPro" id="IPR001466">
    <property type="entry name" value="Beta-lactam-related"/>
</dbReference>
<dbReference type="PANTHER" id="PTHR43283:SF7">
    <property type="entry name" value="BETA-LACTAMASE-RELATED DOMAIN-CONTAINING PROTEIN"/>
    <property type="match status" value="1"/>
</dbReference>